<sequence>MAMIHKTDISALIQHAILSMCRETYDLEAEVEIDGLICLHDCKKREYNIIKLHEIFKSGEKTHEVEYVMHDSVDLGNSNSMHQQIQTQEGSEEPYSPSSLVHLSSQNSGHNGVSFVELSQSSRKSTDDGSSYGYTAAGYNTYDAEKSYILSRIDTSLNKDSIESQNCSEKVLNESRTKKARMDSLNNPISKKRGNQFSGSFETVVVKSELKSNTDDEDITDASTNSENIFQDKNNFSPSHGESTIHASSFSQTDMMKCMNEMKKALSVNSHQSSIQGTCNEFFKGVSIKVEPPDEPETLSLQEDKLPFGQDEHLQTLEKQDAFQSDLFHEQDISRLPFENCETDNNLLDEYSRNYESDDNRTYEASKSKPDASPDFVNSVSPVTGSFSFVHNGHSFTNNSISHLKGRFSDHSSSVLCQKEFSGELLFKQADSKKQNSTLISSADDLTEEDSHGLFMIKPGWLASEIRYQSDHLRKPSRPVADSSEPSHSSTADKLSQPVILVSDREHDDGIKIHDSFERQLLSKLSSKSDESQRLSNKVHVSKGSYGSSVQDQQSFTSPKAFQKVGKFVSPGTSQSRGKGVFFCSKCGARFTFRQSRDRHEKSSCGVPLISPYPCEICGKLFKRKDYLKTHREKFHPVSKRTDNDISSMKISSSF</sequence>
<dbReference type="Gene3D" id="3.30.160.60">
    <property type="entry name" value="Classic Zinc Finger"/>
    <property type="match status" value="1"/>
</dbReference>
<evidence type="ECO:0000259" key="3">
    <source>
        <dbReference type="PROSITE" id="PS50157"/>
    </source>
</evidence>
<keyword evidence="5" id="KW-1185">Reference proteome</keyword>
<keyword evidence="1" id="KW-0863">Zinc-finger</keyword>
<accession>A0ABD3X7M3</accession>
<feature type="compositionally biased region" description="Polar residues" evidence="2">
    <location>
        <begin position="484"/>
        <end position="494"/>
    </location>
</feature>
<dbReference type="InterPro" id="IPR013087">
    <property type="entry name" value="Znf_C2H2_type"/>
</dbReference>
<dbReference type="PROSITE" id="PS00028">
    <property type="entry name" value="ZINC_FINGER_C2H2_1"/>
    <property type="match status" value="1"/>
</dbReference>
<evidence type="ECO:0000313" key="4">
    <source>
        <dbReference type="EMBL" id="KAL3880900.1"/>
    </source>
</evidence>
<dbReference type="AlphaFoldDB" id="A0ABD3X7M3"/>
<protein>
    <recommendedName>
        <fullName evidence="3">C2H2-type domain-containing protein</fullName>
    </recommendedName>
</protein>
<dbReference type="Proteomes" id="UP001634394">
    <property type="component" value="Unassembled WGS sequence"/>
</dbReference>
<evidence type="ECO:0000256" key="2">
    <source>
        <dbReference type="SAM" id="MobiDB-lite"/>
    </source>
</evidence>
<feature type="region of interest" description="Disordered" evidence="2">
    <location>
        <begin position="76"/>
        <end position="102"/>
    </location>
</feature>
<feature type="region of interest" description="Disordered" evidence="2">
    <location>
        <begin position="473"/>
        <end position="499"/>
    </location>
</feature>
<feature type="compositionally biased region" description="Polar residues" evidence="2">
    <location>
        <begin position="76"/>
        <end position="89"/>
    </location>
</feature>
<feature type="domain" description="C2H2-type" evidence="3">
    <location>
        <begin position="613"/>
        <end position="641"/>
    </location>
</feature>
<keyword evidence="1" id="KW-0479">Metal-binding</keyword>
<comment type="caution">
    <text evidence="4">The sequence shown here is derived from an EMBL/GenBank/DDBJ whole genome shotgun (WGS) entry which is preliminary data.</text>
</comment>
<feature type="region of interest" description="Disordered" evidence="2">
    <location>
        <begin position="533"/>
        <end position="552"/>
    </location>
</feature>
<dbReference type="PROSITE" id="PS50157">
    <property type="entry name" value="ZINC_FINGER_C2H2_2"/>
    <property type="match status" value="1"/>
</dbReference>
<organism evidence="4 5">
    <name type="scientific">Sinanodonta woodiana</name>
    <name type="common">Chinese pond mussel</name>
    <name type="synonym">Anodonta woodiana</name>
    <dbReference type="NCBI Taxonomy" id="1069815"/>
    <lineage>
        <taxon>Eukaryota</taxon>
        <taxon>Metazoa</taxon>
        <taxon>Spiralia</taxon>
        <taxon>Lophotrochozoa</taxon>
        <taxon>Mollusca</taxon>
        <taxon>Bivalvia</taxon>
        <taxon>Autobranchia</taxon>
        <taxon>Heteroconchia</taxon>
        <taxon>Palaeoheterodonta</taxon>
        <taxon>Unionida</taxon>
        <taxon>Unionoidea</taxon>
        <taxon>Unionidae</taxon>
        <taxon>Unioninae</taxon>
        <taxon>Sinanodonta</taxon>
    </lineage>
</organism>
<keyword evidence="1" id="KW-0862">Zinc</keyword>
<dbReference type="EMBL" id="JBJQND010000004">
    <property type="protein sequence ID" value="KAL3880900.1"/>
    <property type="molecule type" value="Genomic_DNA"/>
</dbReference>
<dbReference type="InterPro" id="IPR036236">
    <property type="entry name" value="Znf_C2H2_sf"/>
</dbReference>
<evidence type="ECO:0000313" key="5">
    <source>
        <dbReference type="Proteomes" id="UP001634394"/>
    </source>
</evidence>
<gene>
    <name evidence="4" type="ORF">ACJMK2_033104</name>
</gene>
<reference evidence="4 5" key="1">
    <citation type="submission" date="2024-11" db="EMBL/GenBank/DDBJ databases">
        <title>Chromosome-level genome assembly of the freshwater bivalve Anodonta woodiana.</title>
        <authorList>
            <person name="Chen X."/>
        </authorList>
    </citation>
    <scope>NUCLEOTIDE SEQUENCE [LARGE SCALE GENOMIC DNA]</scope>
    <source>
        <strain evidence="4">MN2024</strain>
        <tissue evidence="4">Gills</tissue>
    </source>
</reference>
<proteinExistence type="predicted"/>
<dbReference type="GO" id="GO:0008270">
    <property type="term" value="F:zinc ion binding"/>
    <property type="evidence" value="ECO:0007669"/>
    <property type="project" value="UniProtKB-KW"/>
</dbReference>
<dbReference type="SMART" id="SM00355">
    <property type="entry name" value="ZnF_C2H2"/>
    <property type="match status" value="2"/>
</dbReference>
<dbReference type="SUPFAM" id="SSF57667">
    <property type="entry name" value="beta-beta-alpha zinc fingers"/>
    <property type="match status" value="1"/>
</dbReference>
<evidence type="ECO:0000256" key="1">
    <source>
        <dbReference type="PROSITE-ProRule" id="PRU00042"/>
    </source>
</evidence>
<name>A0ABD3X7M3_SINWO</name>